<feature type="transmembrane region" description="Helical" evidence="1">
    <location>
        <begin position="7"/>
        <end position="27"/>
    </location>
</feature>
<dbReference type="SUPFAM" id="SSF103481">
    <property type="entry name" value="Multidrug resistance efflux transporter EmrE"/>
    <property type="match status" value="2"/>
</dbReference>
<protein>
    <submittedName>
        <fullName evidence="3">EamA family transporter</fullName>
    </submittedName>
</protein>
<feature type="transmembrane region" description="Helical" evidence="1">
    <location>
        <begin position="33"/>
        <end position="50"/>
    </location>
</feature>
<feature type="transmembrane region" description="Helical" evidence="1">
    <location>
        <begin position="177"/>
        <end position="198"/>
    </location>
</feature>
<dbReference type="Proteomes" id="UP000471298">
    <property type="component" value="Unassembled WGS sequence"/>
</dbReference>
<feature type="transmembrane region" description="Helical" evidence="1">
    <location>
        <begin position="119"/>
        <end position="139"/>
    </location>
</feature>
<feature type="transmembrane region" description="Helical" evidence="1">
    <location>
        <begin position="210"/>
        <end position="229"/>
    </location>
</feature>
<feature type="transmembrane region" description="Helical" evidence="1">
    <location>
        <begin position="236"/>
        <end position="260"/>
    </location>
</feature>
<evidence type="ECO:0000259" key="2">
    <source>
        <dbReference type="Pfam" id="PF00892"/>
    </source>
</evidence>
<keyword evidence="1" id="KW-0812">Transmembrane</keyword>
<feature type="domain" description="EamA" evidence="2">
    <location>
        <begin position="7"/>
        <end position="134"/>
    </location>
</feature>
<keyword evidence="1" id="KW-0472">Membrane</keyword>
<name>A0A6N7ERU4_9GAMM</name>
<dbReference type="AlphaFoldDB" id="A0A6N7ERU4"/>
<dbReference type="PANTHER" id="PTHR22911">
    <property type="entry name" value="ACYL-MALONYL CONDENSING ENZYME-RELATED"/>
    <property type="match status" value="1"/>
</dbReference>
<gene>
    <name evidence="3" type="ORF">GCU85_00500</name>
</gene>
<feature type="transmembrane region" description="Helical" evidence="1">
    <location>
        <begin position="88"/>
        <end position="112"/>
    </location>
</feature>
<dbReference type="InterPro" id="IPR000620">
    <property type="entry name" value="EamA_dom"/>
</dbReference>
<feature type="transmembrane region" description="Helical" evidence="1">
    <location>
        <begin position="145"/>
        <end position="165"/>
    </location>
</feature>
<dbReference type="Pfam" id="PF00892">
    <property type="entry name" value="EamA"/>
    <property type="match status" value="2"/>
</dbReference>
<dbReference type="GO" id="GO:0016020">
    <property type="term" value="C:membrane"/>
    <property type="evidence" value="ECO:0007669"/>
    <property type="project" value="InterPro"/>
</dbReference>
<proteinExistence type="predicted"/>
<dbReference type="RefSeq" id="WP_152808241.1">
    <property type="nucleotide sequence ID" value="NZ_WHNW01000001.1"/>
</dbReference>
<sequence length="287" mass="31008">MPINQPLLLLAIGAVLFGSGGLLVAFIDLSSSAIAFYRMAVAALVFALLMRMRNESFAINGFALLFAGLSGVFLAIDLILWHESIKTIGPGIATTLNSLQVFFMAAFGLLLYQEKPSMRLLVALVLCFLGVVLLCGIEIQQTDQGFYGVMVGVLSAVAFAVSMLFLKTVALHQKRSLYNTVFYASMMGASFIAVYGALSFDDFRIPNVSTLLLVVCYGAIIHVMGWFLMAKSIPQLPLALVGMVMCLEPVVAFVADVALLQKHIAAIQYVGAVLVILSIVMHSLKKR</sequence>
<feature type="transmembrane region" description="Helical" evidence="1">
    <location>
        <begin position="62"/>
        <end position="82"/>
    </location>
</feature>
<organism evidence="3 4">
    <name type="scientific">Ostreibacterium oceani</name>
    <dbReference type="NCBI Taxonomy" id="2654998"/>
    <lineage>
        <taxon>Bacteria</taxon>
        <taxon>Pseudomonadati</taxon>
        <taxon>Pseudomonadota</taxon>
        <taxon>Gammaproteobacteria</taxon>
        <taxon>Cardiobacteriales</taxon>
        <taxon>Ostreibacteriaceae</taxon>
        <taxon>Ostreibacterium</taxon>
    </lineage>
</organism>
<dbReference type="InterPro" id="IPR037185">
    <property type="entry name" value="EmrE-like"/>
</dbReference>
<dbReference type="EMBL" id="WHNW01000001">
    <property type="protein sequence ID" value="MPV85212.1"/>
    <property type="molecule type" value="Genomic_DNA"/>
</dbReference>
<evidence type="ECO:0000313" key="3">
    <source>
        <dbReference type="EMBL" id="MPV85212.1"/>
    </source>
</evidence>
<feature type="transmembrane region" description="Helical" evidence="1">
    <location>
        <begin position="266"/>
        <end position="284"/>
    </location>
</feature>
<keyword evidence="1" id="KW-1133">Transmembrane helix</keyword>
<evidence type="ECO:0000313" key="4">
    <source>
        <dbReference type="Proteomes" id="UP000471298"/>
    </source>
</evidence>
<evidence type="ECO:0000256" key="1">
    <source>
        <dbReference type="SAM" id="Phobius"/>
    </source>
</evidence>
<keyword evidence="4" id="KW-1185">Reference proteome</keyword>
<comment type="caution">
    <text evidence="3">The sequence shown here is derived from an EMBL/GenBank/DDBJ whole genome shotgun (WGS) entry which is preliminary data.</text>
</comment>
<reference evidence="3 4" key="1">
    <citation type="submission" date="2019-10" db="EMBL/GenBank/DDBJ databases">
        <title>Cardiobacteriales fam. a chemoheterotrophic member of the order Cardiobacteriales, and proposal of Cardiobacteriales fam. nov.</title>
        <authorList>
            <person name="Wang C."/>
        </authorList>
    </citation>
    <scope>NUCLEOTIDE SEQUENCE [LARGE SCALE GENOMIC DNA]</scope>
    <source>
        <strain evidence="3 4">ML27</strain>
    </source>
</reference>
<dbReference type="PANTHER" id="PTHR22911:SF102">
    <property type="entry name" value="MEMBRANE PROTEIN"/>
    <property type="match status" value="1"/>
</dbReference>
<dbReference type="InParanoid" id="A0A6N7ERU4"/>
<accession>A0A6N7ERU4</accession>
<feature type="domain" description="EamA" evidence="2">
    <location>
        <begin position="147"/>
        <end position="281"/>
    </location>
</feature>